<reference evidence="2 4" key="1">
    <citation type="submission" date="2020-01" db="EMBL/GenBank/DDBJ databases">
        <authorList>
            <consortium name="DOE Joint Genome Institute"/>
            <person name="Haridas S."/>
            <person name="Albert R."/>
            <person name="Binder M."/>
            <person name="Bloem J."/>
            <person name="Labutti K."/>
            <person name="Salamov A."/>
            <person name="Andreopoulos B."/>
            <person name="Baker S.E."/>
            <person name="Barry K."/>
            <person name="Bills G."/>
            <person name="Bluhm B.H."/>
            <person name="Cannon C."/>
            <person name="Castanera R."/>
            <person name="Culley D.E."/>
            <person name="Daum C."/>
            <person name="Ezra D."/>
            <person name="Gonzalez J.B."/>
            <person name="Henrissat B."/>
            <person name="Kuo A."/>
            <person name="Liang C."/>
            <person name="Lipzen A."/>
            <person name="Lutzoni F."/>
            <person name="Magnuson J."/>
            <person name="Mondo S."/>
            <person name="Nolan M."/>
            <person name="Ohm R."/>
            <person name="Pangilinan J."/>
            <person name="Park H.-J."/>
            <person name="Ramirez L."/>
            <person name="Alfaro M."/>
            <person name="Sun H."/>
            <person name="Tritt A."/>
            <person name="Yoshinaga Y."/>
            <person name="Zwiers L.-H."/>
            <person name="Turgeon B.G."/>
            <person name="Goodwin S.B."/>
            <person name="Spatafora J.W."/>
            <person name="Crous P.W."/>
            <person name="Grigoriev I.V."/>
        </authorList>
    </citation>
    <scope>NUCLEOTIDE SEQUENCE</scope>
    <source>
        <strain evidence="2 4">CBS 781.70</strain>
    </source>
</reference>
<evidence type="ECO:0008006" key="5">
    <source>
        <dbReference type="Google" id="ProtNLM"/>
    </source>
</evidence>
<evidence type="ECO:0000313" key="2">
    <source>
        <dbReference type="EMBL" id="KAF1813257.1"/>
    </source>
</evidence>
<accession>A0A6G1G5A7</accession>
<evidence type="ECO:0000313" key="3">
    <source>
        <dbReference type="Proteomes" id="UP000504638"/>
    </source>
</evidence>
<dbReference type="AlphaFoldDB" id="A0A6G1G5A7"/>
<dbReference type="InterPro" id="IPR002523">
    <property type="entry name" value="MgTranspt_CorA/ZnTranspt_ZntB"/>
</dbReference>
<dbReference type="Pfam" id="PF01544">
    <property type="entry name" value="CorA"/>
    <property type="match status" value="1"/>
</dbReference>
<keyword evidence="1" id="KW-0812">Transmembrane</keyword>
<reference evidence="4" key="3">
    <citation type="submission" date="2025-04" db="UniProtKB">
        <authorList>
            <consortium name="RefSeq"/>
        </authorList>
    </citation>
    <scope>IDENTIFICATION</scope>
    <source>
        <strain evidence="4">CBS 781.70</strain>
    </source>
</reference>
<feature type="transmembrane region" description="Helical" evidence="1">
    <location>
        <begin position="283"/>
        <end position="303"/>
    </location>
</feature>
<dbReference type="Proteomes" id="UP000504638">
    <property type="component" value="Unplaced"/>
</dbReference>
<reference evidence="4" key="2">
    <citation type="submission" date="2020-04" db="EMBL/GenBank/DDBJ databases">
        <authorList>
            <consortium name="NCBI Genome Project"/>
        </authorList>
    </citation>
    <scope>NUCLEOTIDE SEQUENCE</scope>
    <source>
        <strain evidence="4">CBS 781.70</strain>
    </source>
</reference>
<keyword evidence="1" id="KW-0472">Membrane</keyword>
<sequence>MLAPFNVPDFLSNQLCTDLNGYLGSKSALDDNGKLVDLRIWFQCLVKKVLKPEEERVPDGNPYLWYEMTCFTYWYHPHRCRVLCIGTPDTLRERLQAVLNKPRPLNLGDPLAMLDPLLNEIIQLYDESTWRARDAVRAIEENRLKRRPDFMTMHEISRHTSHVVETESVAIEAIESLLQRQEALHQTLPTELGNGYLVQARERLSFQLQMMKSLKWRSLSTQERLNAEVNVAYNMIASQDSVVIKSIAFLTMAFLPATFVSTVFSTTFFSFGEDKWKTSNQFWIYWAVVIPSTLLVLLSWWLWLENWTRISNFSGIACGKRRNLSSRPV</sequence>
<feature type="transmembrane region" description="Helical" evidence="1">
    <location>
        <begin position="247"/>
        <end position="271"/>
    </location>
</feature>
<dbReference type="RefSeq" id="XP_033534888.1">
    <property type="nucleotide sequence ID" value="XM_033675158.1"/>
</dbReference>
<dbReference type="GO" id="GO:0016020">
    <property type="term" value="C:membrane"/>
    <property type="evidence" value="ECO:0007669"/>
    <property type="project" value="InterPro"/>
</dbReference>
<dbReference type="GeneID" id="54415728"/>
<dbReference type="OrthoDB" id="5427271at2759"/>
<organism evidence="2">
    <name type="scientific">Eremomyces bilateralis CBS 781.70</name>
    <dbReference type="NCBI Taxonomy" id="1392243"/>
    <lineage>
        <taxon>Eukaryota</taxon>
        <taxon>Fungi</taxon>
        <taxon>Dikarya</taxon>
        <taxon>Ascomycota</taxon>
        <taxon>Pezizomycotina</taxon>
        <taxon>Dothideomycetes</taxon>
        <taxon>Dothideomycetes incertae sedis</taxon>
        <taxon>Eremomycetales</taxon>
        <taxon>Eremomycetaceae</taxon>
        <taxon>Eremomyces</taxon>
    </lineage>
</organism>
<evidence type="ECO:0000256" key="1">
    <source>
        <dbReference type="SAM" id="Phobius"/>
    </source>
</evidence>
<evidence type="ECO:0000313" key="4">
    <source>
        <dbReference type="RefSeq" id="XP_033534888.1"/>
    </source>
</evidence>
<dbReference type="GO" id="GO:0046873">
    <property type="term" value="F:metal ion transmembrane transporter activity"/>
    <property type="evidence" value="ECO:0007669"/>
    <property type="project" value="InterPro"/>
</dbReference>
<name>A0A6G1G5A7_9PEZI</name>
<keyword evidence="1" id="KW-1133">Transmembrane helix</keyword>
<keyword evidence="3" id="KW-1185">Reference proteome</keyword>
<protein>
    <recommendedName>
        <fullName evidence="5">Mg2+ transporter protein</fullName>
    </recommendedName>
</protein>
<gene>
    <name evidence="2 4" type="ORF">P152DRAFT_311380</name>
</gene>
<dbReference type="EMBL" id="ML975155">
    <property type="protein sequence ID" value="KAF1813257.1"/>
    <property type="molecule type" value="Genomic_DNA"/>
</dbReference>
<dbReference type="Gene3D" id="1.20.58.340">
    <property type="entry name" value="Magnesium transport protein CorA, transmembrane region"/>
    <property type="match status" value="1"/>
</dbReference>
<proteinExistence type="predicted"/>